<dbReference type="AlphaFoldDB" id="A0A2K2HCG5"/>
<name>A0A2K2HCG5_9BACT</name>
<evidence type="ECO:0000256" key="1">
    <source>
        <dbReference type="ARBA" id="ARBA00009350"/>
    </source>
</evidence>
<comment type="similarity">
    <text evidence="1">Belongs to the UPF0251 family.</text>
</comment>
<dbReference type="PANTHER" id="PTHR37478:SF2">
    <property type="entry name" value="UPF0251 PROTEIN TK0562"/>
    <property type="match status" value="1"/>
</dbReference>
<reference evidence="2 3" key="1">
    <citation type="journal article" date="2018" name="Genome Announc.">
        <title>Genome Sequence of Geothermobacter sp. HR-1 Iron Reducer from the Loihi Seamount.</title>
        <authorList>
            <person name="Smith H."/>
            <person name="Abuyen K."/>
            <person name="Tremblay J."/>
            <person name="Savalia P."/>
            <person name="Perez-Rodriguez I."/>
            <person name="Emerson D."/>
            <person name="Tully B."/>
            <person name="Amend J."/>
        </authorList>
    </citation>
    <scope>NUCLEOTIDE SEQUENCE [LARGE SCALE GENOMIC DNA]</scope>
    <source>
        <strain evidence="2 3">HR-1</strain>
    </source>
</reference>
<dbReference type="InterPro" id="IPR036388">
    <property type="entry name" value="WH-like_DNA-bd_sf"/>
</dbReference>
<evidence type="ECO:0000313" key="3">
    <source>
        <dbReference type="Proteomes" id="UP000236340"/>
    </source>
</evidence>
<dbReference type="InterPro" id="IPR002852">
    <property type="entry name" value="UPF0251"/>
</dbReference>
<sequence length="112" mass="12405">MAPRPKKPRRCCSALRAFGTVIFKPAGTPLVELEKTTLYPDETEAIHLCDSLGLTQQQAGERMGISRGTVQRLVVSGRRKLIDALLEGRAILLTAEERVPESNSPDEIRQYS</sequence>
<dbReference type="Pfam" id="PF02001">
    <property type="entry name" value="DUF134"/>
    <property type="match status" value="1"/>
</dbReference>
<keyword evidence="2" id="KW-0238">DNA-binding</keyword>
<dbReference type="GO" id="GO:0003677">
    <property type="term" value="F:DNA binding"/>
    <property type="evidence" value="ECO:0007669"/>
    <property type="project" value="UniProtKB-KW"/>
</dbReference>
<organism evidence="2 3">
    <name type="scientific">Geothermobacter hydrogeniphilus</name>
    <dbReference type="NCBI Taxonomy" id="1969733"/>
    <lineage>
        <taxon>Bacteria</taxon>
        <taxon>Pseudomonadati</taxon>
        <taxon>Thermodesulfobacteriota</taxon>
        <taxon>Desulfuromonadia</taxon>
        <taxon>Desulfuromonadales</taxon>
        <taxon>Geothermobacteraceae</taxon>
        <taxon>Geothermobacter</taxon>
    </lineage>
</organism>
<accession>A0A2K2HCG5</accession>
<dbReference type="Proteomes" id="UP000236340">
    <property type="component" value="Unassembled WGS sequence"/>
</dbReference>
<dbReference type="RefSeq" id="WP_103114526.1">
    <property type="nucleotide sequence ID" value="NZ_PPFX01000006.1"/>
</dbReference>
<proteinExistence type="inferred from homology"/>
<dbReference type="OrthoDB" id="280278at2"/>
<protein>
    <submittedName>
        <fullName evidence="2">DNA-binding protein</fullName>
    </submittedName>
</protein>
<dbReference type="PANTHER" id="PTHR37478">
    <property type="match status" value="1"/>
</dbReference>
<evidence type="ECO:0000313" key="2">
    <source>
        <dbReference type="EMBL" id="PNU20996.1"/>
    </source>
</evidence>
<dbReference type="EMBL" id="PPFX01000006">
    <property type="protein sequence ID" value="PNU20996.1"/>
    <property type="molecule type" value="Genomic_DNA"/>
</dbReference>
<dbReference type="Gene3D" id="1.10.10.10">
    <property type="entry name" value="Winged helix-like DNA-binding domain superfamily/Winged helix DNA-binding domain"/>
    <property type="match status" value="1"/>
</dbReference>
<dbReference type="SUPFAM" id="SSF88659">
    <property type="entry name" value="Sigma3 and sigma4 domains of RNA polymerase sigma factors"/>
    <property type="match status" value="1"/>
</dbReference>
<comment type="caution">
    <text evidence="2">The sequence shown here is derived from an EMBL/GenBank/DDBJ whole genome shotgun (WGS) entry which is preliminary data.</text>
</comment>
<gene>
    <name evidence="2" type="ORF">C2E25_04125</name>
</gene>
<dbReference type="InterPro" id="IPR013324">
    <property type="entry name" value="RNA_pol_sigma_r3/r4-like"/>
</dbReference>